<proteinExistence type="predicted"/>
<evidence type="ECO:0000313" key="1">
    <source>
        <dbReference type="EMBL" id="MUI39125.1"/>
    </source>
</evidence>
<gene>
    <name evidence="1" type="ORF">GNQ48_29420</name>
</gene>
<organism evidence="1 2">
    <name type="scientific">Pseudomonas aeruginosa</name>
    <dbReference type="NCBI Taxonomy" id="287"/>
    <lineage>
        <taxon>Bacteria</taxon>
        <taxon>Pseudomonadati</taxon>
        <taxon>Pseudomonadota</taxon>
        <taxon>Gammaproteobacteria</taxon>
        <taxon>Pseudomonadales</taxon>
        <taxon>Pseudomonadaceae</taxon>
        <taxon>Pseudomonas</taxon>
    </lineage>
</organism>
<dbReference type="RefSeq" id="WP_124122472.1">
    <property type="nucleotide sequence ID" value="NZ_CATOXZ010000038.1"/>
</dbReference>
<reference evidence="1 2" key="1">
    <citation type="submission" date="2019-11" db="EMBL/GenBank/DDBJ databases">
        <title>Genomes of ocular Pseudomonas aeruginosa isolates.</title>
        <authorList>
            <person name="Khan M."/>
            <person name="Rice S.A."/>
            <person name="Willcox M.D.P."/>
            <person name="Stapleton F."/>
        </authorList>
    </citation>
    <scope>NUCLEOTIDE SEQUENCE [LARGE SCALE GENOMIC DNA]</scope>
    <source>
        <strain evidence="1 2">PA221</strain>
    </source>
</reference>
<dbReference type="EMBL" id="WOAD01000043">
    <property type="protein sequence ID" value="MUI39125.1"/>
    <property type="molecule type" value="Genomic_DNA"/>
</dbReference>
<dbReference type="Pfam" id="PF21852">
    <property type="entry name" value="DUF6911"/>
    <property type="match status" value="1"/>
</dbReference>
<sequence>MILDYEDDLEPVLELHCGDNSASSLAVVVEQPVWESIEKGIVNSFKFGGFVRVEVIRPKKSFVRQLSMKSLPGSFRINILTRSTNPKEEYLEWWGLDESPYRGMIKFGDDDFDSRTVCTDVSIAEAVFKELYETGDLDVGLSQMRSPWNLKP</sequence>
<protein>
    <recommendedName>
        <fullName evidence="3">CdiIo1</fullName>
    </recommendedName>
</protein>
<dbReference type="Proteomes" id="UP000433532">
    <property type="component" value="Unassembled WGS sequence"/>
</dbReference>
<name>A0A844NTZ5_PSEAI</name>
<dbReference type="InterPro" id="IPR054205">
    <property type="entry name" value="DUF6911"/>
</dbReference>
<comment type="caution">
    <text evidence="1">The sequence shown here is derived from an EMBL/GenBank/DDBJ whole genome shotgun (WGS) entry which is preliminary data.</text>
</comment>
<evidence type="ECO:0008006" key="3">
    <source>
        <dbReference type="Google" id="ProtNLM"/>
    </source>
</evidence>
<accession>A0A844NTZ5</accession>
<dbReference type="AlphaFoldDB" id="A0A844NTZ5"/>
<evidence type="ECO:0000313" key="2">
    <source>
        <dbReference type="Proteomes" id="UP000433532"/>
    </source>
</evidence>